<keyword evidence="10" id="KW-1185">Reference proteome</keyword>
<dbReference type="RefSeq" id="WP_245765262.1">
    <property type="nucleotide sequence ID" value="NZ_FNDJ01000011.1"/>
</dbReference>
<feature type="transmembrane region" description="Helical" evidence="7">
    <location>
        <begin position="31"/>
        <end position="48"/>
    </location>
</feature>
<dbReference type="InterPro" id="IPR035906">
    <property type="entry name" value="MetI-like_sf"/>
</dbReference>
<evidence type="ECO:0000256" key="4">
    <source>
        <dbReference type="ARBA" id="ARBA00022692"/>
    </source>
</evidence>
<dbReference type="GO" id="GO:0005886">
    <property type="term" value="C:plasma membrane"/>
    <property type="evidence" value="ECO:0007669"/>
    <property type="project" value="UniProtKB-SubCell"/>
</dbReference>
<keyword evidence="5 7" id="KW-1133">Transmembrane helix</keyword>
<feature type="transmembrane region" description="Helical" evidence="7">
    <location>
        <begin position="96"/>
        <end position="114"/>
    </location>
</feature>
<evidence type="ECO:0000256" key="3">
    <source>
        <dbReference type="ARBA" id="ARBA00022475"/>
    </source>
</evidence>
<evidence type="ECO:0000256" key="5">
    <source>
        <dbReference type="ARBA" id="ARBA00022989"/>
    </source>
</evidence>
<dbReference type="PANTHER" id="PTHR30151:SF0">
    <property type="entry name" value="ABC TRANSPORTER PERMEASE PROTEIN MJ0413-RELATED"/>
    <property type="match status" value="1"/>
</dbReference>
<dbReference type="GO" id="GO:0055085">
    <property type="term" value="P:transmembrane transport"/>
    <property type="evidence" value="ECO:0007669"/>
    <property type="project" value="InterPro"/>
</dbReference>
<evidence type="ECO:0000256" key="2">
    <source>
        <dbReference type="ARBA" id="ARBA00022448"/>
    </source>
</evidence>
<sequence length="284" mass="30813">MSTGAVRREETGTTRDGGGAVVVRRTSARRLVWYWLLPVAVLAWELAARSGQAAYFPPPSRIVVRMYEMWFSGPPTRAFLTDEAVADLLPSLARLFAGWAMACAAGVLAGVALGRSVRLSALVEPLLHFARSVPPAALVPVFLALFKIGTPMELASIVYGVVWPVLINSMDGARHVDRQYIETGAVYRLGRLQRLTRIILPAAAPKIFAGLRLSVSLALIMMIISELVGSSEGIGHRMLEAQSQFDIPAMWAGIVLLGLLGIVLNTAFLAVERTVLSWHRSARS</sequence>
<dbReference type="AlphaFoldDB" id="A0A1G8VI41"/>
<dbReference type="InterPro" id="IPR000515">
    <property type="entry name" value="MetI-like"/>
</dbReference>
<feature type="transmembrane region" description="Helical" evidence="7">
    <location>
        <begin position="207"/>
        <end position="229"/>
    </location>
</feature>
<evidence type="ECO:0000256" key="7">
    <source>
        <dbReference type="RuleBase" id="RU363032"/>
    </source>
</evidence>
<protein>
    <submittedName>
        <fullName evidence="9">ABC-type nitrate/sulfonate/bicarbonate transport system, permease component</fullName>
    </submittedName>
</protein>
<feature type="transmembrane region" description="Helical" evidence="7">
    <location>
        <begin position="249"/>
        <end position="271"/>
    </location>
</feature>
<dbReference type="EMBL" id="FNDJ01000011">
    <property type="protein sequence ID" value="SDJ65584.1"/>
    <property type="molecule type" value="Genomic_DNA"/>
</dbReference>
<dbReference type="SUPFAM" id="SSF161098">
    <property type="entry name" value="MetI-like"/>
    <property type="match status" value="1"/>
</dbReference>
<name>A0A1G8VI41_9ACTN</name>
<proteinExistence type="inferred from homology"/>
<keyword evidence="3" id="KW-1003">Cell membrane</keyword>
<dbReference type="PROSITE" id="PS50928">
    <property type="entry name" value="ABC_TM1"/>
    <property type="match status" value="1"/>
</dbReference>
<comment type="similarity">
    <text evidence="7">Belongs to the binding-protein-dependent transport system permease family.</text>
</comment>
<dbReference type="STRING" id="633440.SAMN05421869_111331"/>
<dbReference type="CDD" id="cd06261">
    <property type="entry name" value="TM_PBP2"/>
    <property type="match status" value="1"/>
</dbReference>
<evidence type="ECO:0000256" key="1">
    <source>
        <dbReference type="ARBA" id="ARBA00004651"/>
    </source>
</evidence>
<reference evidence="9 10" key="1">
    <citation type="submission" date="2016-10" db="EMBL/GenBank/DDBJ databases">
        <authorList>
            <person name="de Groot N.N."/>
        </authorList>
    </citation>
    <scope>NUCLEOTIDE SEQUENCE [LARGE SCALE GENOMIC DNA]</scope>
    <source>
        <strain evidence="9 10">CGMCC 4.6533</strain>
    </source>
</reference>
<dbReference type="Proteomes" id="UP000199202">
    <property type="component" value="Unassembled WGS sequence"/>
</dbReference>
<comment type="subcellular location">
    <subcellularLocation>
        <location evidence="1 7">Cell membrane</location>
        <topology evidence="1 7">Multi-pass membrane protein</topology>
    </subcellularLocation>
</comment>
<evidence type="ECO:0000256" key="6">
    <source>
        <dbReference type="ARBA" id="ARBA00023136"/>
    </source>
</evidence>
<dbReference type="Gene3D" id="1.10.3720.10">
    <property type="entry name" value="MetI-like"/>
    <property type="match status" value="1"/>
</dbReference>
<keyword evidence="6 7" id="KW-0472">Membrane</keyword>
<feature type="domain" description="ABC transmembrane type-1" evidence="8">
    <location>
        <begin position="88"/>
        <end position="268"/>
    </location>
</feature>
<evidence type="ECO:0000259" key="8">
    <source>
        <dbReference type="PROSITE" id="PS50928"/>
    </source>
</evidence>
<evidence type="ECO:0000313" key="9">
    <source>
        <dbReference type="EMBL" id="SDJ65584.1"/>
    </source>
</evidence>
<organism evidence="9 10">
    <name type="scientific">Nonomuraea jiangxiensis</name>
    <dbReference type="NCBI Taxonomy" id="633440"/>
    <lineage>
        <taxon>Bacteria</taxon>
        <taxon>Bacillati</taxon>
        <taxon>Actinomycetota</taxon>
        <taxon>Actinomycetes</taxon>
        <taxon>Streptosporangiales</taxon>
        <taxon>Streptosporangiaceae</taxon>
        <taxon>Nonomuraea</taxon>
    </lineage>
</organism>
<dbReference type="Pfam" id="PF00528">
    <property type="entry name" value="BPD_transp_1"/>
    <property type="match status" value="1"/>
</dbReference>
<gene>
    <name evidence="9" type="ORF">SAMN05421869_111331</name>
</gene>
<evidence type="ECO:0000313" key="10">
    <source>
        <dbReference type="Proteomes" id="UP000199202"/>
    </source>
</evidence>
<accession>A0A1G8VI41</accession>
<keyword evidence="4 7" id="KW-0812">Transmembrane</keyword>
<dbReference type="PANTHER" id="PTHR30151">
    <property type="entry name" value="ALKANE SULFONATE ABC TRANSPORTER-RELATED, MEMBRANE SUBUNIT"/>
    <property type="match status" value="1"/>
</dbReference>
<keyword evidence="2 7" id="KW-0813">Transport</keyword>